<evidence type="ECO:0000256" key="3">
    <source>
        <dbReference type="ARBA" id="ARBA00022679"/>
    </source>
</evidence>
<dbReference type="InterPro" id="IPR036291">
    <property type="entry name" value="NAD(P)-bd_dom_sf"/>
</dbReference>
<dbReference type="Pfam" id="PF21089">
    <property type="entry name" value="PKS_DH_N"/>
    <property type="match status" value="1"/>
</dbReference>
<gene>
    <name evidence="8" type="ORF">IPI13_05890</name>
</gene>
<dbReference type="InterPro" id="IPR001227">
    <property type="entry name" value="Ac_transferase_dom_sf"/>
</dbReference>
<dbReference type="GO" id="GO:0004315">
    <property type="term" value="F:3-oxoacyl-[acyl-carrier-protein] synthase activity"/>
    <property type="evidence" value="ECO:0007669"/>
    <property type="project" value="InterPro"/>
</dbReference>
<feature type="domain" description="Carrier" evidence="5">
    <location>
        <begin position="2133"/>
        <end position="2212"/>
    </location>
</feature>
<dbReference type="Pfam" id="PF08659">
    <property type="entry name" value="KR"/>
    <property type="match status" value="1"/>
</dbReference>
<dbReference type="PANTHER" id="PTHR43074">
    <property type="entry name" value="OMEGA-3 POLYUNSATURATED FATTY ACID SYNTHASE PFAB-RELATED"/>
    <property type="match status" value="1"/>
</dbReference>
<dbReference type="Proteomes" id="UP000726105">
    <property type="component" value="Unassembled WGS sequence"/>
</dbReference>
<comment type="caution">
    <text evidence="4">Lacks conserved residue(s) required for the propagation of feature annotation.</text>
</comment>
<dbReference type="SUPFAM" id="SSF54637">
    <property type="entry name" value="Thioesterase/thiol ester dehydrase-isomerase"/>
    <property type="match status" value="1"/>
</dbReference>
<dbReference type="InterPro" id="IPR036736">
    <property type="entry name" value="ACP-like_sf"/>
</dbReference>
<feature type="domain" description="Carrier" evidence="5">
    <location>
        <begin position="1679"/>
        <end position="1758"/>
    </location>
</feature>
<dbReference type="SMART" id="SM00826">
    <property type="entry name" value="PKS_DH"/>
    <property type="match status" value="1"/>
</dbReference>
<feature type="domain" description="Carrier" evidence="5">
    <location>
        <begin position="2024"/>
        <end position="2103"/>
    </location>
</feature>
<reference evidence="8 9" key="1">
    <citation type="submission" date="2020-10" db="EMBL/GenBank/DDBJ databases">
        <title>Connecting structure to function with the recovery of over 1000 high-quality activated sludge metagenome-assembled genomes encoding full-length rRNA genes using long-read sequencing.</title>
        <authorList>
            <person name="Singleton C.M."/>
            <person name="Petriglieri F."/>
            <person name="Kristensen J.M."/>
            <person name="Kirkegaard R.H."/>
            <person name="Michaelsen T.Y."/>
            <person name="Andersen M.H."/>
            <person name="Karst S.M."/>
            <person name="Dueholm M.S."/>
            <person name="Nielsen P.H."/>
            <person name="Albertsen M."/>
        </authorList>
    </citation>
    <scope>NUCLEOTIDE SEQUENCE [LARGE SCALE GENOMIC DNA]</scope>
    <source>
        <strain evidence="8">Ega_18-Q3-R5-49_MAXAC.001</strain>
    </source>
</reference>
<dbReference type="CDD" id="cd08953">
    <property type="entry name" value="KR_2_SDR_x"/>
    <property type="match status" value="1"/>
</dbReference>
<sequence length="3220" mass="335306">MTDVNPVAVVGIAAIMPMAPDADAFWANITGGRYCVTDVPPERWNPALYYSPDHSARDKTYSTIGGWVREFEWDPIRWKLPIPPTVSAQMDQGQRWALSAARRALMDAGWPKWSVDSDKVAVILGNAIGGEKHYLSSMRIQLPEALRRVAESATLQTLPADMQHKIVEEARALYLDNMFEITEDTMPGELSNVIAGRIANVLNLRGPNYTTDAACASGLAALNSAILGLNDHQYDAVITGGVDRNMGVDAFVKFCKIGALSATGTRPFDAGADGFVMGEGAALFVLKRLADAERDGDKIYSLILGIGGSSDGKGKGITAPNPVGQKLAISRAWERAGVDPSLATAIEAHGTSTRVGDASELESVLAIFGAAGAKPGSIALGSVKSNIGHLKAAAGTAGLFKMVRSLHEKVLTPSLGFVTPNENVDWDRHPCKVNTTLRPWDNAGPDGVRRGGVSAFGFGGTNFHVVVEEYIPGRHKAQPKTFASAALPQAAATYAASAPSAGVTASVAAGPRKAPLRGALVLGGRDDADVLAQVQAVLAQAQAGTAPAIVAPDPALADAAVRVAVDYADAKDLAGKLDKLAKGLASGNPAIFKMLRQQGVFLGRGPAPKVAFLYTGQGSQYVNMLKGLNSEPIVKATFDEADKVMTPLLGRPLTSFIYVDGNDEKAVKAANKQLMQTEITQPAVLATDLSLTRLLAAYGIAPDMVMGHSLGEYGALVAAGSLTLDAAMEAVSARGREMAKVSMEDNGAMAAVFGPLDEIQRTVDAAEGYAVVANINSYNQAVVGGATKAVETIMEQFVAKGINAIRIPVSHAFHTSIVAPASVPFVNALRRLNLVGPKLPIVANVTGEFYPADASTETMLDYTGKQIASPVQFVKGLQTLYAAGARVFVEVGPKKALHGFVEDVLGSHHDDVLALFTNFPKLADDAAFNQALCGLYAAGLGLRPAAPVAAPVAAAPVAAASAAAPVVTTSVSAAPGAAASAAGTPSDSVITELGKLFAGVLEQGMKLYGFPGGAAGAPGAGDTAYPAAAPAASEGAPTAPAQEPVVISGAGLGLPGVDPMFDDANVARILGGQQFISQLPATVRTKMARMRVTRLVKDAATGSGSFQVIDNEADVVKLAGQHAPLDVVKQYGIDPGRDAALDTTTRMALGAGFDALRDAGIPLVMHYKKTTIGSQLPDRWGLPHSMRDDTGIIFASAFPGYHNLIDEVSHYSEDRARREHLLALEGVRTHLNGSEPVCAEIDALIAQLKRELDENPFDFDRRFLFRVLSMGHSQFAEIIGARGPNTQVNAACASTTQAVSIAEDWIRSGRARRVIVISADDATGEQLMPWVGTGFLASGAAATDERVEDAATPFDRRRHGMIIGAGAAALVVESAEAARERGIQPIAQVLGAVIANSAFHGTRLDIDHISGVMETVVTEAERWGIDRHAIAPSLMFMSHETYTPARGGSAAAEINALRKAFGADADKIVITNTKGFTGHAMGAGVEDVVAVKALETGLVPPVPNYKEPDPDLGNLNLSKGGSYPVGYALRLAAGFGSQVAMSLLRYVPMPDGRRRAPNELGYAYRIVDQAAWQRWLDSLSGHTGSQLEVDHRRLRIVDVGAPAVAVVSTTSVPVPYAAMNRSTGSAPAAAVAVAPVVVAPAAAAAAPAPVVAPAPAPAPVAAPVAAPAPVPATPAAPAVVTDPVLDTVTGIVAGLTGYPSDLLDPDLDLEADLGVDTVKQAEVFAAVREHYNVERDDTMKLRDFPTLRHVAGWVRGKAGLPEPTAAAAPAPAAAAPAAVAAPAAAAIVTDPVLDKVTEIVAGLTGYPSDLLDPDLDLEADLGVDTVKQAEVFAAVREHYNVERDDTMKLRDFPTLRHVAGWVRGKAGLPEPTAAAAPAPAAAPVAESAAYAAAPVAAAAVSDPVIAKVTDIVADLTGYPADLLDPDLDLEADLGVDTVKQAEVFAAVREHYGVERDDAMKLRDFPTLRHVAGWVRGKAGLPEPTAAPVAAPAAPVVAAAAPVASPVVSAPVAPAYADPAPVAAPAGDSVIDKVIEIVAQLTGYPADLLDPDLDLEADLGVDTVKQAEVFAAVREHYNVERDDTMKLRDFPTIKHVAGWIRGKAGIPEPSAAPVAAAPAAASVETAPVAAAAPAGTDEVTQKVIDIVAQLTGYPADLLDPDLDLEADLGVDTVKQAEVFAAVREHYNVERDDTMKLRDFPTIKHVAGWIRGKAGIPEPTAAPAAAPAPVAAPAAYAPVVAATTAAPVVSAPVETAPAAAPAGTDEVTQKVIDIVAQLTGYPADLLDPDLDLEADLGVDTVKQAEVFAAVREHYNVERDDTMKLRDFPTIKHVAGWIRGKAGIPEPTAAGAAPAAAGATAEAAPAAAAAAPAPQVIQGSLSAIDALPRRIPIAMLRPSLAQSVDTGVVLDGARVVVMLDEGGVGDALVKRLAKAGATALVLPVGISTDDLSAQLDTWLADGPIAGVYWLPALDDEGSHGDLDLEFWTECLRRRVKRLYTTMRRMWDDAPFLVSATRLGGRHGYDAPGAVAPMGGAVTGFTKSYKKERPDTLVKAVDFPASRKTAAIADVLIEETLRDPGAVEVGRLEGQRWGVGFAEVPFPALGADGSPDGDGGMPLTPESVFLVTGAAGSIVSAITADLAKGAGGGTFHLLDLTPTPDANDADLAAFRTDKDGLKATLAARMKAAGERPTPVVIDKELARIERLAAALTAIQAVEAVGGVVHYHSVDLTNAEAVAAVMADVAERSGKIDVLLHAAGLEISRNLPQKEPREYDLVFDVKTTGWFNVWSGARSMPVGAVVAFSSVAGRFGNQGQTDYSAANDLLCKVLSSFRHTRPQTRGLALDWTAWGGIGMATRGSIPKIMEMAGVQMLPPDAGVAWIRREVTSTAYSGEVVVAGVLGMMAQEYHETGGADPAALAGVGPHGPMVGSVTASVHNGLVVTTTLDPKEQAFLYDHRIDGTPVLPGVMGMESFAEAAAMLAPEGYRVGSVEDVAFLAPVKFFRDEPRTLTITAKAVPAPEGTDLLVRCTLTAERALPGQATPVTTTHFTGTVRLTTEPVAEEVEKVKTKVDGTPLSNDNVYAFYFHGPAYQVVGEAWRKGDGSMTRMASPIPANHVPDEAPLAIAPRLAELCFQTAGLWEAGTAHQMALPTRVGRLRVLRDPATVDGPLYALARPAGESRFDCAVVDGRGSVVMRMDGYESIVLPAPIPESVMGALTATFGTDS</sequence>
<evidence type="ECO:0000259" key="7">
    <source>
        <dbReference type="PROSITE" id="PS52019"/>
    </source>
</evidence>
<dbReference type="InterPro" id="IPR020807">
    <property type="entry name" value="PKS_DH"/>
</dbReference>
<dbReference type="InterPro" id="IPR018201">
    <property type="entry name" value="Ketoacyl_synth_AS"/>
</dbReference>
<feature type="domain" description="Ketosynthase family 3 (KS3)" evidence="6">
    <location>
        <begin position="4"/>
        <end position="469"/>
    </location>
</feature>
<feature type="domain" description="Ketosynthase family 3 (KS3)" evidence="6">
    <location>
        <begin position="1042"/>
        <end position="1546"/>
    </location>
</feature>
<accession>A0A935IJW8</accession>
<keyword evidence="1" id="KW-0596">Phosphopantetheine</keyword>
<dbReference type="PROSITE" id="PS50075">
    <property type="entry name" value="CARRIER"/>
    <property type="match status" value="6"/>
</dbReference>
<dbReference type="InterPro" id="IPR016036">
    <property type="entry name" value="Malonyl_transacylase_ACP-bd"/>
</dbReference>
<dbReference type="Gene3D" id="3.40.47.10">
    <property type="match status" value="3"/>
</dbReference>
<evidence type="ECO:0000256" key="4">
    <source>
        <dbReference type="PROSITE-ProRule" id="PRU01363"/>
    </source>
</evidence>
<organism evidence="8 9">
    <name type="scientific">Candidatus Phosphoribacter hodrii</name>
    <dbReference type="NCBI Taxonomy" id="2953743"/>
    <lineage>
        <taxon>Bacteria</taxon>
        <taxon>Bacillati</taxon>
        <taxon>Actinomycetota</taxon>
        <taxon>Actinomycetes</taxon>
        <taxon>Micrococcales</taxon>
        <taxon>Dermatophilaceae</taxon>
        <taxon>Candidatus Phosphoribacter</taxon>
    </lineage>
</organism>
<evidence type="ECO:0000256" key="1">
    <source>
        <dbReference type="ARBA" id="ARBA00022450"/>
    </source>
</evidence>
<evidence type="ECO:0000259" key="5">
    <source>
        <dbReference type="PROSITE" id="PS50075"/>
    </source>
</evidence>
<dbReference type="GO" id="GO:0006633">
    <property type="term" value="P:fatty acid biosynthetic process"/>
    <property type="evidence" value="ECO:0007669"/>
    <property type="project" value="InterPro"/>
</dbReference>
<dbReference type="InterPro" id="IPR016035">
    <property type="entry name" value="Acyl_Trfase/lysoPLipase"/>
</dbReference>
<feature type="region of interest" description="C-terminal hotdog fold" evidence="4">
    <location>
        <begin position="3067"/>
        <end position="3206"/>
    </location>
</feature>
<dbReference type="Pfam" id="PF00550">
    <property type="entry name" value="PP-binding"/>
    <property type="match status" value="6"/>
</dbReference>
<dbReference type="InterPro" id="IPR057326">
    <property type="entry name" value="KR_dom"/>
</dbReference>
<dbReference type="EMBL" id="JADJIB010000002">
    <property type="protein sequence ID" value="MBK7272705.1"/>
    <property type="molecule type" value="Genomic_DNA"/>
</dbReference>
<dbReference type="InterPro" id="IPR052568">
    <property type="entry name" value="PKS-FAS_Synthase"/>
</dbReference>
<evidence type="ECO:0000313" key="8">
    <source>
        <dbReference type="EMBL" id="MBK7272705.1"/>
    </source>
</evidence>
<dbReference type="InterPro" id="IPR042104">
    <property type="entry name" value="PKS_dehydratase_sf"/>
</dbReference>
<dbReference type="InterPro" id="IPR049900">
    <property type="entry name" value="PKS_mFAS_DH"/>
</dbReference>
<protein>
    <submittedName>
        <fullName evidence="8">SDR family NAD(P)-dependent oxidoreductase</fullName>
    </submittedName>
</protein>
<dbReference type="PROSITE" id="PS52019">
    <property type="entry name" value="PKS_MFAS_DH"/>
    <property type="match status" value="1"/>
</dbReference>
<dbReference type="InterPro" id="IPR016039">
    <property type="entry name" value="Thiolase-like"/>
</dbReference>
<dbReference type="SMART" id="SM00825">
    <property type="entry name" value="PKS_KS"/>
    <property type="match status" value="1"/>
</dbReference>
<evidence type="ECO:0000256" key="2">
    <source>
        <dbReference type="ARBA" id="ARBA00022553"/>
    </source>
</evidence>
<dbReference type="PROSITE" id="PS00606">
    <property type="entry name" value="KS3_1"/>
    <property type="match status" value="2"/>
</dbReference>
<dbReference type="SUPFAM" id="SSF47336">
    <property type="entry name" value="ACP-like"/>
    <property type="match status" value="6"/>
</dbReference>
<dbReference type="Gene3D" id="3.10.129.110">
    <property type="entry name" value="Polyketide synthase dehydratase"/>
    <property type="match status" value="1"/>
</dbReference>
<keyword evidence="3" id="KW-0808">Transferase</keyword>
<dbReference type="InterPro" id="IPR029069">
    <property type="entry name" value="HotDog_dom_sf"/>
</dbReference>
<dbReference type="InterPro" id="IPR013968">
    <property type="entry name" value="PKS_KR"/>
</dbReference>
<dbReference type="Gene3D" id="3.40.366.10">
    <property type="entry name" value="Malonyl-Coenzyme A Acyl Carrier Protein, domain 2"/>
    <property type="match status" value="1"/>
</dbReference>
<feature type="domain" description="Carrier" evidence="5">
    <location>
        <begin position="2260"/>
        <end position="2339"/>
    </location>
</feature>
<dbReference type="InterPro" id="IPR014031">
    <property type="entry name" value="Ketoacyl_synth_C"/>
</dbReference>
<keyword evidence="2" id="KW-0597">Phosphoprotein</keyword>
<name>A0A935IJW8_9MICO</name>
<dbReference type="CDD" id="cd00833">
    <property type="entry name" value="PKS"/>
    <property type="match status" value="1"/>
</dbReference>
<dbReference type="InterPro" id="IPR049552">
    <property type="entry name" value="PKS_DH_N"/>
</dbReference>
<feature type="domain" description="Carrier" evidence="5">
    <location>
        <begin position="1899"/>
        <end position="1978"/>
    </location>
</feature>
<dbReference type="InterPro" id="IPR009081">
    <property type="entry name" value="PP-bd_ACP"/>
</dbReference>
<dbReference type="PANTHER" id="PTHR43074:SF1">
    <property type="entry name" value="BETA-KETOACYL SYNTHASE FAMILY PROTEIN-RELATED"/>
    <property type="match status" value="1"/>
</dbReference>
<dbReference type="SMART" id="SM00822">
    <property type="entry name" value="PKS_KR"/>
    <property type="match status" value="1"/>
</dbReference>
<dbReference type="SMART" id="SM00827">
    <property type="entry name" value="PKS_AT"/>
    <property type="match status" value="1"/>
</dbReference>
<dbReference type="Gene3D" id="1.10.1200.10">
    <property type="entry name" value="ACP-like"/>
    <property type="match status" value="6"/>
</dbReference>
<dbReference type="InterPro" id="IPR020841">
    <property type="entry name" value="PKS_Beta-ketoAc_synthase_dom"/>
</dbReference>
<dbReference type="Pfam" id="PF00109">
    <property type="entry name" value="ketoacyl-synt"/>
    <property type="match status" value="2"/>
</dbReference>
<dbReference type="Pfam" id="PF00698">
    <property type="entry name" value="Acyl_transf_1"/>
    <property type="match status" value="1"/>
</dbReference>
<dbReference type="Gene3D" id="3.40.50.720">
    <property type="entry name" value="NAD(P)-binding Rossmann-like Domain"/>
    <property type="match status" value="1"/>
</dbReference>
<comment type="caution">
    <text evidence="8">The sequence shown here is derived from an EMBL/GenBank/DDBJ whole genome shotgun (WGS) entry which is preliminary data.</text>
</comment>
<feature type="domain" description="Carrier" evidence="5">
    <location>
        <begin position="1787"/>
        <end position="1866"/>
    </location>
</feature>
<feature type="domain" description="PKS/mFAS DH" evidence="7">
    <location>
        <begin position="2921"/>
        <end position="3206"/>
    </location>
</feature>
<dbReference type="Pfam" id="PF14765">
    <property type="entry name" value="PS-DH"/>
    <property type="match status" value="1"/>
</dbReference>
<dbReference type="InterPro" id="IPR014030">
    <property type="entry name" value="Ketoacyl_synth_N"/>
</dbReference>
<evidence type="ECO:0000313" key="9">
    <source>
        <dbReference type="Proteomes" id="UP000726105"/>
    </source>
</evidence>
<dbReference type="SUPFAM" id="SSF52151">
    <property type="entry name" value="FabD/lysophospholipase-like"/>
    <property type="match status" value="1"/>
</dbReference>
<evidence type="ECO:0000259" key="6">
    <source>
        <dbReference type="PROSITE" id="PS52004"/>
    </source>
</evidence>
<dbReference type="PROSITE" id="PS52004">
    <property type="entry name" value="KS3_2"/>
    <property type="match status" value="2"/>
</dbReference>
<dbReference type="SUPFAM" id="SSF51735">
    <property type="entry name" value="NAD(P)-binding Rossmann-fold domains"/>
    <property type="match status" value="2"/>
</dbReference>
<dbReference type="InterPro" id="IPR014043">
    <property type="entry name" value="Acyl_transferase_dom"/>
</dbReference>
<dbReference type="InterPro" id="IPR049551">
    <property type="entry name" value="PKS_DH_C"/>
</dbReference>
<dbReference type="SUPFAM" id="SSF55048">
    <property type="entry name" value="Probable ACP-binding domain of malonyl-CoA ACP transacylase"/>
    <property type="match status" value="1"/>
</dbReference>
<proteinExistence type="predicted"/>
<dbReference type="SUPFAM" id="SSF53901">
    <property type="entry name" value="Thiolase-like"/>
    <property type="match status" value="2"/>
</dbReference>
<feature type="region of interest" description="N-terminal hotdog fold" evidence="4">
    <location>
        <begin position="2921"/>
        <end position="3055"/>
    </location>
</feature>
<dbReference type="Pfam" id="PF02801">
    <property type="entry name" value="Ketoacyl-synt_C"/>
    <property type="match status" value="2"/>
</dbReference>